<keyword evidence="1" id="KW-0547">Nucleotide-binding</keyword>
<dbReference type="GO" id="GO:0006355">
    <property type="term" value="P:regulation of DNA-templated transcription"/>
    <property type="evidence" value="ECO:0007669"/>
    <property type="project" value="InterPro"/>
</dbReference>
<dbReference type="PANTHER" id="PTHR32071:SF119">
    <property type="entry name" value="SIGMA L-DEPENDENT TRANSCRIPTIONAL REGULATOR YPLP-RELATED"/>
    <property type="match status" value="1"/>
</dbReference>
<dbReference type="PROSITE" id="PS50045">
    <property type="entry name" value="SIGMA54_INTERACT_4"/>
    <property type="match status" value="1"/>
</dbReference>
<dbReference type="InterPro" id="IPR001789">
    <property type="entry name" value="Sig_transdc_resp-reg_receiver"/>
</dbReference>
<sequence length="241" mass="26923">MEPYKILIVEDERVTLRNLEYVLKQEGYEVVATTSGTNALKLLQENNFDLVLTDLKLEKVDGIEILEKCKSISPDTEVIIITAYATISSAIESMKKGAFYYLPKPFKLDEVKKLVKEALEKVKLKKEVSKLKKLIETGEKPVIILTQNPKMQKILETAKKIAGTDCNVIITGESGTGKELLARYIHYHSLRSDKPFVAINCGVFSEELLANELFGHERGAFTGADTVKKGLIEIANKGTLF</sequence>
<name>A0A2N7PMI7_9BACT</name>
<evidence type="ECO:0000259" key="4">
    <source>
        <dbReference type="PROSITE" id="PS50045"/>
    </source>
</evidence>
<keyword evidence="3" id="KW-0597">Phosphoprotein</keyword>
<evidence type="ECO:0000256" key="3">
    <source>
        <dbReference type="PROSITE-ProRule" id="PRU00169"/>
    </source>
</evidence>
<dbReference type="InterPro" id="IPR002078">
    <property type="entry name" value="Sigma_54_int"/>
</dbReference>
<dbReference type="Proteomes" id="UP000235460">
    <property type="component" value="Unassembled WGS sequence"/>
</dbReference>
<dbReference type="Pfam" id="PF00158">
    <property type="entry name" value="Sigma54_activat"/>
    <property type="match status" value="1"/>
</dbReference>
<evidence type="ECO:0000256" key="1">
    <source>
        <dbReference type="ARBA" id="ARBA00022741"/>
    </source>
</evidence>
<dbReference type="CDD" id="cd00009">
    <property type="entry name" value="AAA"/>
    <property type="match status" value="1"/>
</dbReference>
<dbReference type="InterPro" id="IPR011006">
    <property type="entry name" value="CheY-like_superfamily"/>
</dbReference>
<evidence type="ECO:0000313" key="6">
    <source>
        <dbReference type="EMBL" id="PMP66144.1"/>
    </source>
</evidence>
<dbReference type="InterPro" id="IPR025662">
    <property type="entry name" value="Sigma_54_int_dom_ATP-bd_1"/>
</dbReference>
<accession>A0A2N7PMI7</accession>
<dbReference type="EMBL" id="PNIK01000084">
    <property type="protein sequence ID" value="PMP66144.1"/>
    <property type="molecule type" value="Genomic_DNA"/>
</dbReference>
<dbReference type="Pfam" id="PF00072">
    <property type="entry name" value="Response_reg"/>
    <property type="match status" value="1"/>
</dbReference>
<organism evidence="6 7">
    <name type="scientific">Thermodesulfobacterium geofontis</name>
    <dbReference type="NCBI Taxonomy" id="1295609"/>
    <lineage>
        <taxon>Bacteria</taxon>
        <taxon>Pseudomonadati</taxon>
        <taxon>Thermodesulfobacteriota</taxon>
        <taxon>Thermodesulfobacteria</taxon>
        <taxon>Thermodesulfobacteriales</taxon>
        <taxon>Thermodesulfobacteriaceae</taxon>
        <taxon>Thermodesulfobacterium</taxon>
    </lineage>
</organism>
<dbReference type="GO" id="GO:0000160">
    <property type="term" value="P:phosphorelay signal transduction system"/>
    <property type="evidence" value="ECO:0007669"/>
    <property type="project" value="InterPro"/>
</dbReference>
<protein>
    <submittedName>
        <fullName evidence="6">Fis family transcriptional regulator</fullName>
    </submittedName>
</protein>
<comment type="caution">
    <text evidence="6">The sequence shown here is derived from an EMBL/GenBank/DDBJ whole genome shotgun (WGS) entry which is preliminary data.</text>
</comment>
<dbReference type="Gene3D" id="3.40.50.300">
    <property type="entry name" value="P-loop containing nucleotide triphosphate hydrolases"/>
    <property type="match status" value="1"/>
</dbReference>
<dbReference type="AlphaFoldDB" id="A0A2N7PMI7"/>
<reference evidence="6 7" key="1">
    <citation type="submission" date="2018-01" db="EMBL/GenBank/DDBJ databases">
        <title>Metagenomic assembled genomes from two thermal pools in the Uzon Caldera, Kamchatka, Russia.</title>
        <authorList>
            <person name="Wilkins L."/>
            <person name="Ettinger C."/>
        </authorList>
    </citation>
    <scope>NUCLEOTIDE SEQUENCE [LARGE SCALE GENOMIC DNA]</scope>
    <source>
        <strain evidence="6">ZAV-08</strain>
    </source>
</reference>
<evidence type="ECO:0000256" key="2">
    <source>
        <dbReference type="ARBA" id="ARBA00022840"/>
    </source>
</evidence>
<dbReference type="InterPro" id="IPR027417">
    <property type="entry name" value="P-loop_NTPase"/>
</dbReference>
<feature type="domain" description="Sigma-54 factor interaction" evidence="4">
    <location>
        <begin position="144"/>
        <end position="241"/>
    </location>
</feature>
<dbReference type="GO" id="GO:0005524">
    <property type="term" value="F:ATP binding"/>
    <property type="evidence" value="ECO:0007669"/>
    <property type="project" value="UniProtKB-KW"/>
</dbReference>
<feature type="domain" description="Response regulatory" evidence="5">
    <location>
        <begin position="5"/>
        <end position="119"/>
    </location>
</feature>
<dbReference type="SMART" id="SM00448">
    <property type="entry name" value="REC"/>
    <property type="match status" value="1"/>
</dbReference>
<gene>
    <name evidence="6" type="ORF">C0190_05975</name>
</gene>
<feature type="modified residue" description="4-aspartylphosphate" evidence="3">
    <location>
        <position position="54"/>
    </location>
</feature>
<dbReference type="PANTHER" id="PTHR32071">
    <property type="entry name" value="TRANSCRIPTIONAL REGULATORY PROTEIN"/>
    <property type="match status" value="1"/>
</dbReference>
<dbReference type="Gene3D" id="3.40.50.2300">
    <property type="match status" value="1"/>
</dbReference>
<evidence type="ECO:0000259" key="5">
    <source>
        <dbReference type="PROSITE" id="PS50110"/>
    </source>
</evidence>
<dbReference type="SUPFAM" id="SSF52540">
    <property type="entry name" value="P-loop containing nucleoside triphosphate hydrolases"/>
    <property type="match status" value="1"/>
</dbReference>
<evidence type="ECO:0000313" key="7">
    <source>
        <dbReference type="Proteomes" id="UP000235460"/>
    </source>
</evidence>
<proteinExistence type="predicted"/>
<dbReference type="PROSITE" id="PS50110">
    <property type="entry name" value="RESPONSE_REGULATORY"/>
    <property type="match status" value="1"/>
</dbReference>
<keyword evidence="2" id="KW-0067">ATP-binding</keyword>
<dbReference type="PROSITE" id="PS00675">
    <property type="entry name" value="SIGMA54_INTERACT_1"/>
    <property type="match status" value="1"/>
</dbReference>
<dbReference type="SUPFAM" id="SSF52172">
    <property type="entry name" value="CheY-like"/>
    <property type="match status" value="1"/>
</dbReference>
<feature type="non-terminal residue" evidence="6">
    <location>
        <position position="241"/>
    </location>
</feature>